<dbReference type="GO" id="GO:0001913">
    <property type="term" value="P:T cell mediated cytotoxicity"/>
    <property type="evidence" value="ECO:0007669"/>
    <property type="project" value="TreeGrafter"/>
</dbReference>
<keyword evidence="1 2" id="KW-0732">Signal</keyword>
<reference evidence="4 5" key="1">
    <citation type="submission" date="2024-04" db="EMBL/GenBank/DDBJ databases">
        <authorList>
            <person name="Waldvogel A.-M."/>
            <person name="Schoenle A."/>
        </authorList>
    </citation>
    <scope>NUCLEOTIDE SEQUENCE [LARGE SCALE GENOMIC DNA]</scope>
</reference>
<feature type="signal peptide" evidence="2">
    <location>
        <begin position="1"/>
        <end position="16"/>
    </location>
</feature>
<dbReference type="InterPro" id="IPR052784">
    <property type="entry name" value="Perforin-1_pore-forming"/>
</dbReference>
<proteinExistence type="predicted"/>
<dbReference type="GO" id="GO:0022829">
    <property type="term" value="F:wide pore channel activity"/>
    <property type="evidence" value="ECO:0007669"/>
    <property type="project" value="TreeGrafter"/>
</dbReference>
<dbReference type="Gene3D" id="2.60.40.150">
    <property type="entry name" value="C2 domain"/>
    <property type="match status" value="2"/>
</dbReference>
<accession>A0AAV2MPS1</accession>
<dbReference type="GO" id="GO:0051607">
    <property type="term" value="P:defense response to virus"/>
    <property type="evidence" value="ECO:0007669"/>
    <property type="project" value="TreeGrafter"/>
</dbReference>
<protein>
    <recommendedName>
        <fullName evidence="3">C2 domain-containing protein</fullName>
    </recommendedName>
</protein>
<dbReference type="SMART" id="SM00239">
    <property type="entry name" value="C2"/>
    <property type="match status" value="2"/>
</dbReference>
<organism evidence="4 5">
    <name type="scientific">Knipowitschia caucasica</name>
    <name type="common">Caucasian dwarf goby</name>
    <name type="synonym">Pomatoschistus caucasicus</name>
    <dbReference type="NCBI Taxonomy" id="637954"/>
    <lineage>
        <taxon>Eukaryota</taxon>
        <taxon>Metazoa</taxon>
        <taxon>Chordata</taxon>
        <taxon>Craniata</taxon>
        <taxon>Vertebrata</taxon>
        <taxon>Euteleostomi</taxon>
        <taxon>Actinopterygii</taxon>
        <taxon>Neopterygii</taxon>
        <taxon>Teleostei</taxon>
        <taxon>Neoteleostei</taxon>
        <taxon>Acanthomorphata</taxon>
        <taxon>Gobiaria</taxon>
        <taxon>Gobiiformes</taxon>
        <taxon>Gobioidei</taxon>
        <taxon>Gobiidae</taxon>
        <taxon>Gobiinae</taxon>
        <taxon>Knipowitschia</taxon>
    </lineage>
</organism>
<sequence>MRSLLLLLLGASVCWGHSQLRVFNLRAKGLPQDFFGITDGYVKVFFRNDLLGQTSVRKNTVDPWWKEEYTTYTAQENATLKLEVHDEDLILDDLLGTCLSQVQNGTHQKQCAPSQGSISSPACLILGDALPAPPPPGLLHGYVKVHFRSELLGQTEVCKNEANPWWREEFIYIHPKPSDPLTLEVHDKDIIWDDMLGTCFTLVRWGTHQNQCALEEGGMLLYDYTLS</sequence>
<dbReference type="EMBL" id="OZ035831">
    <property type="protein sequence ID" value="CAL1615398.1"/>
    <property type="molecule type" value="Genomic_DNA"/>
</dbReference>
<dbReference type="Proteomes" id="UP001497482">
    <property type="component" value="Chromosome 9"/>
</dbReference>
<dbReference type="PANTHER" id="PTHR46096:SF3">
    <property type="entry name" value="PERFORIN-1"/>
    <property type="match status" value="1"/>
</dbReference>
<keyword evidence="5" id="KW-1185">Reference proteome</keyword>
<evidence type="ECO:0000313" key="5">
    <source>
        <dbReference type="Proteomes" id="UP001497482"/>
    </source>
</evidence>
<evidence type="ECO:0000256" key="1">
    <source>
        <dbReference type="ARBA" id="ARBA00022729"/>
    </source>
</evidence>
<dbReference type="InterPro" id="IPR035892">
    <property type="entry name" value="C2_domain_sf"/>
</dbReference>
<dbReference type="PANTHER" id="PTHR46096">
    <property type="entry name" value="PERFORIN-1"/>
    <property type="match status" value="1"/>
</dbReference>
<dbReference type="GO" id="GO:0016020">
    <property type="term" value="C:membrane"/>
    <property type="evidence" value="ECO:0007669"/>
    <property type="project" value="TreeGrafter"/>
</dbReference>
<dbReference type="PROSITE" id="PS50004">
    <property type="entry name" value="C2"/>
    <property type="match status" value="1"/>
</dbReference>
<dbReference type="Pfam" id="PF00168">
    <property type="entry name" value="C2"/>
    <property type="match status" value="2"/>
</dbReference>
<feature type="domain" description="C2" evidence="3">
    <location>
        <begin position="1"/>
        <end position="115"/>
    </location>
</feature>
<dbReference type="SUPFAM" id="SSF49562">
    <property type="entry name" value="C2 domain (Calcium/lipid-binding domain, CaLB)"/>
    <property type="match status" value="2"/>
</dbReference>
<dbReference type="AlphaFoldDB" id="A0AAV2MPS1"/>
<gene>
    <name evidence="4" type="ORF">KC01_LOCUS41361</name>
</gene>
<evidence type="ECO:0000259" key="3">
    <source>
        <dbReference type="PROSITE" id="PS50004"/>
    </source>
</evidence>
<evidence type="ECO:0000256" key="2">
    <source>
        <dbReference type="SAM" id="SignalP"/>
    </source>
</evidence>
<name>A0AAV2MPS1_KNICA</name>
<feature type="chain" id="PRO_5043573180" description="C2 domain-containing protein" evidence="2">
    <location>
        <begin position="17"/>
        <end position="227"/>
    </location>
</feature>
<dbReference type="GO" id="GO:0001771">
    <property type="term" value="P:immunological synapse formation"/>
    <property type="evidence" value="ECO:0007669"/>
    <property type="project" value="TreeGrafter"/>
</dbReference>
<evidence type="ECO:0000313" key="4">
    <source>
        <dbReference type="EMBL" id="CAL1615398.1"/>
    </source>
</evidence>
<dbReference type="InterPro" id="IPR000008">
    <property type="entry name" value="C2_dom"/>
</dbReference>